<keyword evidence="1" id="KW-0732">Signal</keyword>
<feature type="signal peptide" evidence="1">
    <location>
        <begin position="1"/>
        <end position="21"/>
    </location>
</feature>
<organism evidence="3 4">
    <name type="scientific">Allohahella marinimesophila</name>
    <dbReference type="NCBI Taxonomy" id="1054972"/>
    <lineage>
        <taxon>Bacteria</taxon>
        <taxon>Pseudomonadati</taxon>
        <taxon>Pseudomonadota</taxon>
        <taxon>Gammaproteobacteria</taxon>
        <taxon>Oceanospirillales</taxon>
        <taxon>Hahellaceae</taxon>
        <taxon>Allohahella</taxon>
    </lineage>
</organism>
<sequence>MLSSFSTCLLILLLSLTLTLAGCKSVPPVYPSANSLNNQSALTSQPVQTNEVPQWALAPPSDSVSAMYGVGERSTLDQAKKAALAEIAGKLGTFIQAQTETSLSMRAGQTSESLQEDIQATVASTEFSDFDVVETAVQGGRYWVLVKVDRKTMADRLNAKSAQIEAELSADFADFSKRSSLAKVRRLPDLQKKLDRAQQYQLTLKALNPGLDVTTLQSSSRQRQQMLDNAQQALRVRLEHDQNTAVFANQLKGLLSASKLILEQGSNRQGKSVIAIRSDVTYQEVFGDQMVKMLVDIQAIDDKGAVIATSNHVVSGASRTSRQAALEQANHKLAQTFSEQGLLQALGL</sequence>
<evidence type="ECO:0000256" key="1">
    <source>
        <dbReference type="SAM" id="SignalP"/>
    </source>
</evidence>
<dbReference type="EMBL" id="BAABBO010000001">
    <property type="protein sequence ID" value="GAA3947599.1"/>
    <property type="molecule type" value="Genomic_DNA"/>
</dbReference>
<keyword evidence="4" id="KW-1185">Reference proteome</keyword>
<comment type="caution">
    <text evidence="3">The sequence shown here is derived from an EMBL/GenBank/DDBJ whole genome shotgun (WGS) entry which is preliminary data.</text>
</comment>
<gene>
    <name evidence="3" type="ORF">GCM10022278_03510</name>
</gene>
<dbReference type="Gene3D" id="3.10.28.20">
    <property type="entry name" value="Acetamidase/Formamidase-like domains"/>
    <property type="match status" value="1"/>
</dbReference>
<dbReference type="Pfam" id="PF02169">
    <property type="entry name" value="LPP20"/>
    <property type="match status" value="1"/>
</dbReference>
<dbReference type="Proteomes" id="UP001501337">
    <property type="component" value="Unassembled WGS sequence"/>
</dbReference>
<accession>A0ABP7NJM3</accession>
<name>A0ABP7NJM3_9GAMM</name>
<evidence type="ECO:0000313" key="4">
    <source>
        <dbReference type="Proteomes" id="UP001501337"/>
    </source>
</evidence>
<evidence type="ECO:0000259" key="2">
    <source>
        <dbReference type="Pfam" id="PF02169"/>
    </source>
</evidence>
<reference evidence="4" key="1">
    <citation type="journal article" date="2019" name="Int. J. Syst. Evol. Microbiol.">
        <title>The Global Catalogue of Microorganisms (GCM) 10K type strain sequencing project: providing services to taxonomists for standard genome sequencing and annotation.</title>
        <authorList>
            <consortium name="The Broad Institute Genomics Platform"/>
            <consortium name="The Broad Institute Genome Sequencing Center for Infectious Disease"/>
            <person name="Wu L."/>
            <person name="Ma J."/>
        </authorList>
    </citation>
    <scope>NUCLEOTIDE SEQUENCE [LARGE SCALE GENOMIC DNA]</scope>
    <source>
        <strain evidence="4">JCM 17555</strain>
    </source>
</reference>
<evidence type="ECO:0000313" key="3">
    <source>
        <dbReference type="EMBL" id="GAA3947599.1"/>
    </source>
</evidence>
<proteinExistence type="predicted"/>
<protein>
    <recommendedName>
        <fullName evidence="2">Lipoprotein LPP20-like domain-containing protein</fullName>
    </recommendedName>
</protein>
<dbReference type="InterPro" id="IPR024952">
    <property type="entry name" value="LPP20-like_dom"/>
</dbReference>
<feature type="chain" id="PRO_5046970011" description="Lipoprotein LPP20-like domain-containing protein" evidence="1">
    <location>
        <begin position="22"/>
        <end position="348"/>
    </location>
</feature>
<feature type="domain" description="Lipoprotein LPP20-like" evidence="2">
    <location>
        <begin position="53"/>
        <end position="149"/>
    </location>
</feature>